<gene>
    <name evidence="1" type="ORF">LOK49_LG06G03255</name>
</gene>
<evidence type="ECO:0000313" key="2">
    <source>
        <dbReference type="Proteomes" id="UP001060215"/>
    </source>
</evidence>
<name>A0ACC0HC32_9ERIC</name>
<dbReference type="EMBL" id="CM045762">
    <property type="protein sequence ID" value="KAI8010534.1"/>
    <property type="molecule type" value="Genomic_DNA"/>
</dbReference>
<dbReference type="Proteomes" id="UP001060215">
    <property type="component" value="Chromosome 5"/>
</dbReference>
<sequence>MINALKNMYGENLDVEYSEVIVKDGVETSRVLLAIEDHYDFILVGRRLESDSSLVTGLTDWSYMEELGIIGDILASSDMKVNASRSWHTPAAAYRVWLNFISDAIVDYQFILVLVFAAAGVESAMACCMGWSGSGSELLLSWNSSDGVFVLGEFL</sequence>
<reference evidence="1 2" key="1">
    <citation type="journal article" date="2022" name="Plant J.">
        <title>Chromosome-level genome of Camellia lanceoleosa provides a valuable resource for understanding genome evolution and self-incompatibility.</title>
        <authorList>
            <person name="Gong W."/>
            <person name="Xiao S."/>
            <person name="Wang L."/>
            <person name="Liao Z."/>
            <person name="Chang Y."/>
            <person name="Mo W."/>
            <person name="Hu G."/>
            <person name="Li W."/>
            <person name="Zhao G."/>
            <person name="Zhu H."/>
            <person name="Hu X."/>
            <person name="Ji K."/>
            <person name="Xiang X."/>
            <person name="Song Q."/>
            <person name="Yuan D."/>
            <person name="Jin S."/>
            <person name="Zhang L."/>
        </authorList>
    </citation>
    <scope>NUCLEOTIDE SEQUENCE [LARGE SCALE GENOMIC DNA]</scope>
    <source>
        <strain evidence="1">SQ_2022a</strain>
    </source>
</reference>
<comment type="caution">
    <text evidence="1">The sequence shown here is derived from an EMBL/GenBank/DDBJ whole genome shotgun (WGS) entry which is preliminary data.</text>
</comment>
<evidence type="ECO:0000313" key="1">
    <source>
        <dbReference type="EMBL" id="KAI8010534.1"/>
    </source>
</evidence>
<protein>
    <submittedName>
        <fullName evidence="1">Cation/H(+) antiporter 14</fullName>
    </submittedName>
</protein>
<keyword evidence="2" id="KW-1185">Reference proteome</keyword>
<proteinExistence type="predicted"/>
<organism evidence="1 2">
    <name type="scientific">Camellia lanceoleosa</name>
    <dbReference type="NCBI Taxonomy" id="1840588"/>
    <lineage>
        <taxon>Eukaryota</taxon>
        <taxon>Viridiplantae</taxon>
        <taxon>Streptophyta</taxon>
        <taxon>Embryophyta</taxon>
        <taxon>Tracheophyta</taxon>
        <taxon>Spermatophyta</taxon>
        <taxon>Magnoliopsida</taxon>
        <taxon>eudicotyledons</taxon>
        <taxon>Gunneridae</taxon>
        <taxon>Pentapetalae</taxon>
        <taxon>asterids</taxon>
        <taxon>Ericales</taxon>
        <taxon>Theaceae</taxon>
        <taxon>Camellia</taxon>
    </lineage>
</organism>
<accession>A0ACC0HC32</accession>